<feature type="domain" description="RNA polymerase sigma-70 region 2" evidence="5">
    <location>
        <begin position="21"/>
        <end position="83"/>
    </location>
</feature>
<comment type="caution">
    <text evidence="7">The sequence shown here is derived from an EMBL/GenBank/DDBJ whole genome shotgun (WGS) entry which is preliminary data.</text>
</comment>
<evidence type="ECO:0000259" key="5">
    <source>
        <dbReference type="Pfam" id="PF04542"/>
    </source>
</evidence>
<name>A0A0Q3WSJ1_9BACI</name>
<keyword evidence="2" id="KW-0805">Transcription regulation</keyword>
<dbReference type="InterPro" id="IPR013324">
    <property type="entry name" value="RNA_pol_sigma_r3/r4-like"/>
</dbReference>
<dbReference type="GO" id="GO:0016987">
    <property type="term" value="F:sigma factor activity"/>
    <property type="evidence" value="ECO:0007669"/>
    <property type="project" value="UniProtKB-KW"/>
</dbReference>
<keyword evidence="4" id="KW-0804">Transcription</keyword>
<dbReference type="InterPro" id="IPR013325">
    <property type="entry name" value="RNA_pol_sigma_r2"/>
</dbReference>
<evidence type="ECO:0000313" key="7">
    <source>
        <dbReference type="EMBL" id="KQL50924.1"/>
    </source>
</evidence>
<evidence type="ECO:0000256" key="3">
    <source>
        <dbReference type="ARBA" id="ARBA00023082"/>
    </source>
</evidence>
<dbReference type="EMBL" id="LJJC01000015">
    <property type="protein sequence ID" value="KQL50924.1"/>
    <property type="molecule type" value="Genomic_DNA"/>
</dbReference>
<proteinExistence type="inferred from homology"/>
<dbReference type="PANTHER" id="PTHR43133:SF60">
    <property type="entry name" value="RNA POLYMERASE SIGMA FACTOR SIGV"/>
    <property type="match status" value="1"/>
</dbReference>
<dbReference type="InterPro" id="IPR039425">
    <property type="entry name" value="RNA_pol_sigma-70-like"/>
</dbReference>
<keyword evidence="8" id="KW-1185">Reference proteome</keyword>
<evidence type="ECO:0000313" key="8">
    <source>
        <dbReference type="Proteomes" id="UP000051888"/>
    </source>
</evidence>
<dbReference type="SUPFAM" id="SSF88659">
    <property type="entry name" value="Sigma3 and sigma4 domains of RNA polymerase sigma factors"/>
    <property type="match status" value="1"/>
</dbReference>
<dbReference type="NCBIfam" id="TIGR02937">
    <property type="entry name" value="sigma70-ECF"/>
    <property type="match status" value="1"/>
</dbReference>
<dbReference type="Gene3D" id="1.10.1740.10">
    <property type="match status" value="1"/>
</dbReference>
<evidence type="ECO:0000256" key="4">
    <source>
        <dbReference type="ARBA" id="ARBA00023163"/>
    </source>
</evidence>
<dbReference type="Pfam" id="PF08281">
    <property type="entry name" value="Sigma70_r4_2"/>
    <property type="match status" value="1"/>
</dbReference>
<dbReference type="Proteomes" id="UP000051888">
    <property type="component" value="Unassembled WGS sequence"/>
</dbReference>
<dbReference type="SUPFAM" id="SSF88946">
    <property type="entry name" value="Sigma2 domain of RNA polymerase sigma factors"/>
    <property type="match status" value="1"/>
</dbReference>
<evidence type="ECO:0000259" key="6">
    <source>
        <dbReference type="Pfam" id="PF08281"/>
    </source>
</evidence>
<reference evidence="7 8" key="1">
    <citation type="submission" date="2015-09" db="EMBL/GenBank/DDBJ databases">
        <title>Genome sequencing project for genomic taxonomy and phylogenomics of Bacillus-like bacteria.</title>
        <authorList>
            <person name="Liu B."/>
            <person name="Wang J."/>
            <person name="Zhu Y."/>
            <person name="Liu G."/>
            <person name="Chen Q."/>
            <person name="Chen Z."/>
            <person name="Lan J."/>
            <person name="Che J."/>
            <person name="Ge C."/>
            <person name="Shi H."/>
            <person name="Pan Z."/>
            <person name="Liu X."/>
        </authorList>
    </citation>
    <scope>NUCLEOTIDE SEQUENCE [LARGE SCALE GENOMIC DNA]</scope>
    <source>
        <strain evidence="7 8">LMG 18435</strain>
    </source>
</reference>
<organism evidence="7 8">
    <name type="scientific">Heyndrickxia shackletonii</name>
    <dbReference type="NCBI Taxonomy" id="157838"/>
    <lineage>
        <taxon>Bacteria</taxon>
        <taxon>Bacillati</taxon>
        <taxon>Bacillota</taxon>
        <taxon>Bacilli</taxon>
        <taxon>Bacillales</taxon>
        <taxon>Bacillaceae</taxon>
        <taxon>Heyndrickxia</taxon>
    </lineage>
</organism>
<dbReference type="Gene3D" id="1.10.10.10">
    <property type="entry name" value="Winged helix-like DNA-binding domain superfamily/Winged helix DNA-binding domain"/>
    <property type="match status" value="1"/>
</dbReference>
<dbReference type="GO" id="GO:0006352">
    <property type="term" value="P:DNA-templated transcription initiation"/>
    <property type="evidence" value="ECO:0007669"/>
    <property type="project" value="InterPro"/>
</dbReference>
<accession>A0A0Q3WSJ1</accession>
<dbReference type="AlphaFoldDB" id="A0A0Q3WSJ1"/>
<keyword evidence="3" id="KW-0731">Sigma factor</keyword>
<dbReference type="PATRIC" id="fig|157838.3.peg.5407"/>
<dbReference type="InterPro" id="IPR014284">
    <property type="entry name" value="RNA_pol_sigma-70_dom"/>
</dbReference>
<dbReference type="STRING" id="157838.AN964_24565"/>
<dbReference type="CDD" id="cd06171">
    <property type="entry name" value="Sigma70_r4"/>
    <property type="match status" value="1"/>
</dbReference>
<evidence type="ECO:0000256" key="2">
    <source>
        <dbReference type="ARBA" id="ARBA00023015"/>
    </source>
</evidence>
<feature type="domain" description="RNA polymerase sigma factor 70 region 4 type 2" evidence="6">
    <location>
        <begin position="115"/>
        <end position="165"/>
    </location>
</feature>
<dbReference type="InterPro" id="IPR007627">
    <property type="entry name" value="RNA_pol_sigma70_r2"/>
</dbReference>
<gene>
    <name evidence="7" type="ORF">AN964_24565</name>
</gene>
<sequence>MRGGNLLTVDEKERHLNEAMDQHGDYLKRLIFTYVKDIQKTEDIIQEVFIKFYKNLDRFEGRSSIKTYLYRIAVNECQNYLKSWHYRKLVVTEKMKIWKNYDSVEVEYIQKEQNQNIAEVVSTLPVKYREVIWLYYYVELSITEIADVLNCSANTVKTRLARGRKLAKLTMEESDLEYEY</sequence>
<comment type="similarity">
    <text evidence="1">Belongs to the sigma-70 factor family. ECF subfamily.</text>
</comment>
<dbReference type="PANTHER" id="PTHR43133">
    <property type="entry name" value="RNA POLYMERASE ECF-TYPE SIGMA FACTO"/>
    <property type="match status" value="1"/>
</dbReference>
<dbReference type="InterPro" id="IPR013249">
    <property type="entry name" value="RNA_pol_sigma70_r4_t2"/>
</dbReference>
<dbReference type="Pfam" id="PF04542">
    <property type="entry name" value="Sigma70_r2"/>
    <property type="match status" value="1"/>
</dbReference>
<protein>
    <submittedName>
        <fullName evidence="7">RNA polymerase subunit sigma</fullName>
    </submittedName>
</protein>
<dbReference type="GO" id="GO:0003677">
    <property type="term" value="F:DNA binding"/>
    <property type="evidence" value="ECO:0007669"/>
    <property type="project" value="InterPro"/>
</dbReference>
<dbReference type="InterPro" id="IPR036388">
    <property type="entry name" value="WH-like_DNA-bd_sf"/>
</dbReference>
<evidence type="ECO:0000256" key="1">
    <source>
        <dbReference type="ARBA" id="ARBA00010641"/>
    </source>
</evidence>